<dbReference type="GeneID" id="99741095"/>
<proteinExistence type="predicted"/>
<evidence type="ECO:0000313" key="1">
    <source>
        <dbReference type="EMBL" id="PSV07649.1"/>
    </source>
</evidence>
<dbReference type="RefSeq" id="WP_008986111.1">
    <property type="nucleotide sequence ID" value="NZ_CP131572.1"/>
</dbReference>
<evidence type="ECO:0000313" key="2">
    <source>
        <dbReference type="Proteomes" id="UP000240530"/>
    </source>
</evidence>
<accession>A0A0M9FDA9</accession>
<dbReference type="EMBL" id="PYNS01000031">
    <property type="protein sequence ID" value="PSV07649.1"/>
    <property type="molecule type" value="Genomic_DNA"/>
</dbReference>
<comment type="caution">
    <text evidence="1">The sequence shown here is derived from an EMBL/GenBank/DDBJ whole genome shotgun (WGS) entry which is preliminary data.</text>
</comment>
<dbReference type="AlphaFoldDB" id="A0A0M9FDA9"/>
<dbReference type="Proteomes" id="UP000240530">
    <property type="component" value="Unassembled WGS sequence"/>
</dbReference>
<name>A0A0M9FDA9_PHOLD</name>
<protein>
    <submittedName>
        <fullName evidence="1">Uncharacterized protein</fullName>
    </submittedName>
</protein>
<sequence length="80" mass="8228">MNTMIKATLTAAIIATSFTASAKDGAFTGNVQFDAPQNTATSACHYAVNGTADKSHSGIVITTANTKMTFAEKLLSAADK</sequence>
<organism evidence="1 2">
    <name type="scientific">Photobacterium leiognathi subsp. mandapamensis</name>
    <name type="common">Photobacterium mandapamensis</name>
    <dbReference type="NCBI Taxonomy" id="48408"/>
    <lineage>
        <taxon>Bacteria</taxon>
        <taxon>Pseudomonadati</taxon>
        <taxon>Pseudomonadota</taxon>
        <taxon>Gammaproteobacteria</taxon>
        <taxon>Vibrionales</taxon>
        <taxon>Vibrionaceae</taxon>
        <taxon>Photobacterium</taxon>
    </lineage>
</organism>
<dbReference type="OrthoDB" id="5829419at2"/>
<reference evidence="1 2" key="1">
    <citation type="submission" date="2018-03" db="EMBL/GenBank/DDBJ databases">
        <title>Whole genome sequencing of Histamine producing bacteria.</title>
        <authorList>
            <person name="Butler K."/>
        </authorList>
    </citation>
    <scope>NUCLEOTIDE SEQUENCE [LARGE SCALE GENOMIC DNA]</scope>
    <source>
        <strain evidence="1 2">Res.4.1</strain>
    </source>
</reference>
<gene>
    <name evidence="1" type="ORF">C0W93_19250</name>
</gene>